<dbReference type="SUPFAM" id="SSF51905">
    <property type="entry name" value="FAD/NAD(P)-binding domain"/>
    <property type="match status" value="1"/>
</dbReference>
<evidence type="ECO:0000256" key="2">
    <source>
        <dbReference type="ARBA" id="ARBA00022630"/>
    </source>
</evidence>
<dbReference type="InterPro" id="IPR050493">
    <property type="entry name" value="FAD-dep_Monooxygenase_BioMet"/>
</dbReference>
<keyword evidence="6" id="KW-0472">Membrane</keyword>
<dbReference type="VEuPathDB" id="FungiDB:Z519_08067"/>
<evidence type="ECO:0000256" key="4">
    <source>
        <dbReference type="ARBA" id="ARBA00023002"/>
    </source>
</evidence>
<dbReference type="EMBL" id="KN846991">
    <property type="protein sequence ID" value="KIW91172.1"/>
    <property type="molecule type" value="Genomic_DNA"/>
</dbReference>
<dbReference type="HOGENOM" id="CLU_009665_19_0_1"/>
<dbReference type="AlphaFoldDB" id="A0A0D2FXF4"/>
<keyword evidence="4" id="KW-0560">Oxidoreductase</keyword>
<evidence type="ECO:0000256" key="1">
    <source>
        <dbReference type="ARBA" id="ARBA00007992"/>
    </source>
</evidence>
<dbReference type="PANTHER" id="PTHR13789:SF215">
    <property type="entry name" value="FAD-BINDING DOMAIN-CONTAINING PROTEIN-RELATED"/>
    <property type="match status" value="1"/>
</dbReference>
<dbReference type="GO" id="GO:0004497">
    <property type="term" value="F:monooxygenase activity"/>
    <property type="evidence" value="ECO:0007669"/>
    <property type="project" value="UniProtKB-KW"/>
</dbReference>
<gene>
    <name evidence="8" type="ORF">Z519_08067</name>
</gene>
<keyword evidence="5" id="KW-0503">Monooxygenase</keyword>
<dbReference type="InterPro" id="IPR002938">
    <property type="entry name" value="FAD-bd"/>
</dbReference>
<dbReference type="Gene3D" id="3.50.50.60">
    <property type="entry name" value="FAD/NAD(P)-binding domain"/>
    <property type="match status" value="1"/>
</dbReference>
<evidence type="ECO:0000313" key="9">
    <source>
        <dbReference type="Proteomes" id="UP000053789"/>
    </source>
</evidence>
<comment type="similarity">
    <text evidence="1">Belongs to the paxM FAD-dependent monooxygenase family.</text>
</comment>
<evidence type="ECO:0000259" key="7">
    <source>
        <dbReference type="Pfam" id="PF01494"/>
    </source>
</evidence>
<keyword evidence="6" id="KW-0812">Transmembrane</keyword>
<proteinExistence type="inferred from homology"/>
<dbReference type="GeneID" id="27700995"/>
<keyword evidence="6" id="KW-1133">Transmembrane helix</keyword>
<dbReference type="OrthoDB" id="40579at2759"/>
<dbReference type="PRINTS" id="PR00420">
    <property type="entry name" value="RNGMNOXGNASE"/>
</dbReference>
<dbReference type="PANTHER" id="PTHR13789">
    <property type="entry name" value="MONOOXYGENASE"/>
    <property type="match status" value="1"/>
</dbReference>
<reference evidence="8" key="1">
    <citation type="submission" date="2015-01" db="EMBL/GenBank/DDBJ databases">
        <title>The Genome Sequence of Cladophialophora bantiana CBS 173.52.</title>
        <authorList>
            <consortium name="The Broad Institute Genomics Platform"/>
            <person name="Cuomo C."/>
            <person name="de Hoog S."/>
            <person name="Gorbushina A."/>
            <person name="Stielow B."/>
            <person name="Teixiera M."/>
            <person name="Abouelleil A."/>
            <person name="Chapman S.B."/>
            <person name="Priest M."/>
            <person name="Young S.K."/>
            <person name="Wortman J."/>
            <person name="Nusbaum C."/>
            <person name="Birren B."/>
        </authorList>
    </citation>
    <scope>NUCLEOTIDE SEQUENCE [LARGE SCALE GENOMIC DNA]</scope>
    <source>
        <strain evidence="8">CBS 173.52</strain>
    </source>
</reference>
<keyword evidence="3" id="KW-0274">FAD</keyword>
<dbReference type="GO" id="GO:0071949">
    <property type="term" value="F:FAD binding"/>
    <property type="evidence" value="ECO:0007669"/>
    <property type="project" value="InterPro"/>
</dbReference>
<keyword evidence="2" id="KW-0285">Flavoprotein</keyword>
<accession>A0A0D2FXF4</accession>
<sequence length="440" mass="48452">MSSAATLKVIVVGGGIAGLCTAIGLRRAGHDVRLFERAPTATAFGAGVVIGFNASKVLTSWGLDYAKYHINVAETFKMVKGDTFEEIMSFPPGLYEKLAGGSRQYYAHRIDLQRALLNLATQQDAPGRPVAISYSADVAAYESEEGSITLRDGSKYKADLVVAADGVHSLAPHCLLGSNAAAYDISHTGTTIIRFMLPSSAVLSDPQTAHLIASSGQFTWFVHPDRNRWLLQYPVRDNSEINYGMYSRVTTNEQVTEQVSRFKCNRESLRRELEGFHPDIGKLAEKTSEILPVWKLAERPPLPTWFKGRLVVVGDAAHPMLPNQGQGAGMCIEDAGALGALFSEMQETSTESITRRLELFFKLRYPRASSVQLISHCPYFEDAVGIMWAELVKVAKPQDLPRINDRNNIREWLFAYDVNSEAGKVLKAEQDLALRNGLVS</sequence>
<keyword evidence="9" id="KW-1185">Reference proteome</keyword>
<protein>
    <recommendedName>
        <fullName evidence="7">FAD-binding domain-containing protein</fullName>
    </recommendedName>
</protein>
<dbReference type="RefSeq" id="XP_016617841.1">
    <property type="nucleotide sequence ID" value="XM_016765796.1"/>
</dbReference>
<evidence type="ECO:0000313" key="8">
    <source>
        <dbReference type="EMBL" id="KIW91172.1"/>
    </source>
</evidence>
<evidence type="ECO:0000256" key="5">
    <source>
        <dbReference type="ARBA" id="ARBA00023033"/>
    </source>
</evidence>
<feature type="transmembrane region" description="Helical" evidence="6">
    <location>
        <begin position="6"/>
        <end position="25"/>
    </location>
</feature>
<name>A0A0D2FXF4_CLAB1</name>
<dbReference type="Pfam" id="PF01494">
    <property type="entry name" value="FAD_binding_3"/>
    <property type="match status" value="1"/>
</dbReference>
<dbReference type="Proteomes" id="UP000053789">
    <property type="component" value="Unassembled WGS sequence"/>
</dbReference>
<organism evidence="8 9">
    <name type="scientific">Cladophialophora bantiana (strain ATCC 10958 / CBS 173.52 / CDC B-1940 / NIH 8579)</name>
    <name type="common">Xylohypha bantiana</name>
    <dbReference type="NCBI Taxonomy" id="1442370"/>
    <lineage>
        <taxon>Eukaryota</taxon>
        <taxon>Fungi</taxon>
        <taxon>Dikarya</taxon>
        <taxon>Ascomycota</taxon>
        <taxon>Pezizomycotina</taxon>
        <taxon>Eurotiomycetes</taxon>
        <taxon>Chaetothyriomycetidae</taxon>
        <taxon>Chaetothyriales</taxon>
        <taxon>Herpotrichiellaceae</taxon>
        <taxon>Cladophialophora</taxon>
    </lineage>
</organism>
<feature type="domain" description="FAD-binding" evidence="7">
    <location>
        <begin position="7"/>
        <end position="345"/>
    </location>
</feature>
<dbReference type="InterPro" id="IPR036188">
    <property type="entry name" value="FAD/NAD-bd_sf"/>
</dbReference>
<evidence type="ECO:0000256" key="6">
    <source>
        <dbReference type="SAM" id="Phobius"/>
    </source>
</evidence>
<evidence type="ECO:0000256" key="3">
    <source>
        <dbReference type="ARBA" id="ARBA00022827"/>
    </source>
</evidence>